<protein>
    <submittedName>
        <fullName evidence="2">Uncharacterized protein</fullName>
    </submittedName>
</protein>
<evidence type="ECO:0000313" key="3">
    <source>
        <dbReference type="Proteomes" id="UP000225448"/>
    </source>
</evidence>
<evidence type="ECO:0000313" key="2">
    <source>
        <dbReference type="EMBL" id="ARV76752.1"/>
    </source>
</evidence>
<keyword evidence="3" id="KW-1185">Reference proteome</keyword>
<feature type="region of interest" description="Disordered" evidence="1">
    <location>
        <begin position="1"/>
        <end position="24"/>
    </location>
</feature>
<sequence length="530" mass="59200">MTDKFDEQDGSTAEGWGETQQAASLGDRIEEAHGGQKPNEFLPLQYIDREIFVPNQNFVNFSNERKPFVAPIPDTNPLLAFIRENPNTIIDVLNRCNDVLKAMQEGKMAESDRDQKWLAAISSGMRHTSLESAPYGALERAGSYWQDGIDVGNERLERPGAPQQVNDRSRKVSKEAQLAYLNSRSGQGGSFETFLPRSGIWLRLRQPTLDELVTLQTELQALKLTLGAETKGASYSHADFIMLDLITNLALQCVIGSNKSFNTPADLEHEITLFDEVALHHGLAATLYLDGFNYSNPCIADPDKCSAVTTFKMNMANIIYYDNSVFSADQKRFIAKRFQPATDDDFKAYREAFAIGNAKVVWLGDIGLKLAEPTIATRKVSGQQWYDGLIEMSQGVFNEPPHGNSRLAYIQKLKKSTIATQYSHWVQAIYDRDEKALTLEEQLFSEDPELILEYMKGTLSTPEFSERFADAIVNFSNESVIVIVGLVSHNCEVCDSPQGKAFNERLGHISPIDMVITFFTLAGRKVAHLG</sequence>
<dbReference type="Proteomes" id="UP000225448">
    <property type="component" value="Segment"/>
</dbReference>
<gene>
    <name evidence="2" type="ORF">PHABIO_121</name>
</gene>
<organism evidence="2 3">
    <name type="scientific">Pseudomonas phage Phabio</name>
    <dbReference type="NCBI Taxonomy" id="2006668"/>
    <lineage>
        <taxon>Viruses</taxon>
        <taxon>Duplodnaviria</taxon>
        <taxon>Heunggongvirae</taxon>
        <taxon>Uroviricota</taxon>
        <taxon>Caudoviricetes</taxon>
        <taxon>Chimalliviridae</taxon>
        <taxon>Phabiovirus</taxon>
        <taxon>Phabiovirus phabio</taxon>
    </lineage>
</organism>
<reference evidence="2 3" key="1">
    <citation type="submission" date="2017-05" db="EMBL/GenBank/DDBJ databases">
        <authorList>
            <person name="Song R."/>
            <person name="Chenine A.L."/>
            <person name="Ruprecht R.M."/>
        </authorList>
    </citation>
    <scope>NUCLEOTIDE SEQUENCE [LARGE SCALE GENOMIC DNA]</scope>
</reference>
<evidence type="ECO:0000256" key="1">
    <source>
        <dbReference type="SAM" id="MobiDB-lite"/>
    </source>
</evidence>
<dbReference type="EMBL" id="MF042360">
    <property type="protein sequence ID" value="ARV76752.1"/>
    <property type="molecule type" value="Genomic_DNA"/>
</dbReference>
<accession>A0A1Y0STF7</accession>
<proteinExistence type="predicted"/>
<name>A0A1Y0STF7_9CAUD</name>